<dbReference type="Proteomes" id="UP000626109">
    <property type="component" value="Unassembled WGS sequence"/>
</dbReference>
<comment type="caution">
    <text evidence="3">The sequence shown here is derived from an EMBL/GenBank/DDBJ whole genome shotgun (WGS) entry which is preliminary data.</text>
</comment>
<evidence type="ECO:0000313" key="4">
    <source>
        <dbReference type="Proteomes" id="UP000626109"/>
    </source>
</evidence>
<gene>
    <name evidence="3" type="ORF">PGLA2088_LOCUS49275</name>
</gene>
<feature type="signal peptide" evidence="2">
    <location>
        <begin position="1"/>
        <end position="40"/>
    </location>
</feature>
<evidence type="ECO:0008006" key="5">
    <source>
        <dbReference type="Google" id="ProtNLM"/>
    </source>
</evidence>
<evidence type="ECO:0000313" key="3">
    <source>
        <dbReference type="EMBL" id="CAE8738627.1"/>
    </source>
</evidence>
<proteinExistence type="predicted"/>
<dbReference type="AlphaFoldDB" id="A0A813LV20"/>
<feature type="compositionally biased region" description="Low complexity" evidence="1">
    <location>
        <begin position="47"/>
        <end position="77"/>
    </location>
</feature>
<accession>A0A813LV20</accession>
<feature type="chain" id="PRO_5032745610" description="Apple domain-containing protein" evidence="2">
    <location>
        <begin position="41"/>
        <end position="180"/>
    </location>
</feature>
<reference evidence="3" key="1">
    <citation type="submission" date="2021-02" db="EMBL/GenBank/DDBJ databases">
        <authorList>
            <person name="Dougan E. K."/>
            <person name="Rhodes N."/>
            <person name="Thang M."/>
            <person name="Chan C."/>
        </authorList>
    </citation>
    <scope>NUCLEOTIDE SEQUENCE</scope>
</reference>
<protein>
    <recommendedName>
        <fullName evidence="5">Apple domain-containing protein</fullName>
    </recommendedName>
</protein>
<evidence type="ECO:0000256" key="1">
    <source>
        <dbReference type="SAM" id="MobiDB-lite"/>
    </source>
</evidence>
<feature type="region of interest" description="Disordered" evidence="1">
    <location>
        <begin position="44"/>
        <end position="79"/>
    </location>
</feature>
<feature type="region of interest" description="Disordered" evidence="1">
    <location>
        <begin position="155"/>
        <end position="180"/>
    </location>
</feature>
<dbReference type="EMBL" id="CAJNNW010036972">
    <property type="protein sequence ID" value="CAE8738627.1"/>
    <property type="molecule type" value="Genomic_DNA"/>
</dbReference>
<evidence type="ECO:0000256" key="2">
    <source>
        <dbReference type="SAM" id="SignalP"/>
    </source>
</evidence>
<name>A0A813LV20_POLGL</name>
<organism evidence="3 4">
    <name type="scientific">Polarella glacialis</name>
    <name type="common">Dinoflagellate</name>
    <dbReference type="NCBI Taxonomy" id="89957"/>
    <lineage>
        <taxon>Eukaryota</taxon>
        <taxon>Sar</taxon>
        <taxon>Alveolata</taxon>
        <taxon>Dinophyceae</taxon>
        <taxon>Suessiales</taxon>
        <taxon>Suessiaceae</taxon>
        <taxon>Polarella</taxon>
    </lineage>
</organism>
<dbReference type="Gene3D" id="3.50.4.10">
    <property type="entry name" value="Hepatocyte Growth Factor"/>
    <property type="match status" value="1"/>
</dbReference>
<sequence>MYISLELQKKNNTNNNMMGKQFPTFLLSALALLFITTALGSSNEWPNNNNKNNNNNNNSSSNNKNNNKNNKNNNNNNCVFQSDTDWSPSTWSLGTARAKSPEECCDACAQTAGCIIAPFFRGLCYLKAAIDMDVSYYKEGVMTCRPVLAKAKANDTKSRSSAASLSDEVPEQPTAAAPLL</sequence>
<keyword evidence="2" id="KW-0732">Signal</keyword>